<dbReference type="Pfam" id="PF04773">
    <property type="entry name" value="FecR"/>
    <property type="match status" value="1"/>
</dbReference>
<feature type="domain" description="FecR protein" evidence="1">
    <location>
        <begin position="114"/>
        <end position="201"/>
    </location>
</feature>
<dbReference type="PANTHER" id="PTHR30273:SF2">
    <property type="entry name" value="PROTEIN FECR"/>
    <property type="match status" value="1"/>
</dbReference>
<dbReference type="PIRSF" id="PIRSF018266">
    <property type="entry name" value="FecR"/>
    <property type="match status" value="1"/>
</dbReference>
<comment type="caution">
    <text evidence="3">The sequence shown here is derived from an EMBL/GenBank/DDBJ whole genome shotgun (WGS) entry which is preliminary data.</text>
</comment>
<feature type="domain" description="FecR N-terminal" evidence="2">
    <location>
        <begin position="11"/>
        <end position="51"/>
    </location>
</feature>
<name>A0A4Q9R7F6_9GAMM</name>
<keyword evidence="4" id="KW-1185">Reference proteome</keyword>
<dbReference type="AlphaFoldDB" id="A0A4Q9R7F6"/>
<dbReference type="GO" id="GO:0016989">
    <property type="term" value="F:sigma factor antagonist activity"/>
    <property type="evidence" value="ECO:0007669"/>
    <property type="project" value="TreeGrafter"/>
</dbReference>
<sequence length="309" mass="33824">MSERPLQSIIDEAAHWMMRLQSGEIQAEELRAFERWQAGDPRHAQVFQRMAGRLDVVRQPALAQLSERQVIQALNSPSSRRRFIQGSLAVVGAVGVSALGVRLAASGFAWPGELYTGVGERRTLRLEDGSRLTLDARSRVTPQPRGLRLQQGSLLLEASAGDTPFLLQSRAGRAEAQPGRLLLSARENGPVRLTALDGRVRLAGGQWLLPGQTARFAADGSFVVAAASGSESAWLDGRLEVDDRPLGEVIDSLRAYRHGVLRVSPEAAALRTSGLYPLDDSERALQLLARTLPIRIRRYSGLWISIERA</sequence>
<dbReference type="Proteomes" id="UP000292639">
    <property type="component" value="Unassembled WGS sequence"/>
</dbReference>
<evidence type="ECO:0000259" key="1">
    <source>
        <dbReference type="Pfam" id="PF04773"/>
    </source>
</evidence>
<evidence type="ECO:0000313" key="4">
    <source>
        <dbReference type="Proteomes" id="UP000292639"/>
    </source>
</evidence>
<dbReference type="PANTHER" id="PTHR30273">
    <property type="entry name" value="PERIPLASMIC SIGNAL SENSOR AND SIGMA FACTOR ACTIVATOR FECR-RELATED"/>
    <property type="match status" value="1"/>
</dbReference>
<dbReference type="EMBL" id="QJUP01000012">
    <property type="protein sequence ID" value="TBU96537.1"/>
    <property type="molecule type" value="Genomic_DNA"/>
</dbReference>
<proteinExistence type="predicted"/>
<dbReference type="InterPro" id="IPR032623">
    <property type="entry name" value="FecR_N"/>
</dbReference>
<accession>A0A4Q9R7F6</accession>
<dbReference type="InterPro" id="IPR006860">
    <property type="entry name" value="FecR"/>
</dbReference>
<gene>
    <name evidence="3" type="ORF">DNJ96_10355</name>
</gene>
<evidence type="ECO:0000313" key="3">
    <source>
        <dbReference type="EMBL" id="TBU96537.1"/>
    </source>
</evidence>
<evidence type="ECO:0000259" key="2">
    <source>
        <dbReference type="Pfam" id="PF16220"/>
    </source>
</evidence>
<dbReference type="Pfam" id="PF16220">
    <property type="entry name" value="DUF4880"/>
    <property type="match status" value="1"/>
</dbReference>
<reference evidence="3 4" key="1">
    <citation type="submission" date="2018-06" db="EMBL/GenBank/DDBJ databases">
        <title>Three novel Pseudomonas species isolated from symptomatic oak.</title>
        <authorList>
            <person name="Bueno-Gonzalez V."/>
            <person name="Brady C."/>
        </authorList>
    </citation>
    <scope>NUCLEOTIDE SEQUENCE [LARGE SCALE GENOMIC DNA]</scope>
    <source>
        <strain evidence="3 4">P17C</strain>
    </source>
</reference>
<dbReference type="Gene3D" id="2.60.120.1440">
    <property type="match status" value="1"/>
</dbReference>
<protein>
    <submittedName>
        <fullName evidence="3">Iron dicitrate transport regulator FecR</fullName>
    </submittedName>
</protein>
<dbReference type="InterPro" id="IPR012373">
    <property type="entry name" value="Ferrdict_sens_TM"/>
</dbReference>
<organism evidence="3 4">
    <name type="scientific">Stutzerimonas kirkiae</name>
    <dbReference type="NCBI Taxonomy" id="2211392"/>
    <lineage>
        <taxon>Bacteria</taxon>
        <taxon>Pseudomonadati</taxon>
        <taxon>Pseudomonadota</taxon>
        <taxon>Gammaproteobacteria</taxon>
        <taxon>Pseudomonadales</taxon>
        <taxon>Pseudomonadaceae</taxon>
        <taxon>Stutzerimonas</taxon>
    </lineage>
</organism>
<dbReference type="RefSeq" id="WP_131184618.1">
    <property type="nucleotide sequence ID" value="NZ_QJUO01000015.1"/>
</dbReference>